<dbReference type="InterPro" id="IPR036185">
    <property type="entry name" value="DNA_heli_DnaB-like_N_sf"/>
</dbReference>
<gene>
    <name evidence="16" type="primary">dnaB</name>
    <name evidence="16" type="ORF">E4N74_04775</name>
    <name evidence="15" type="ORF">E4N76_05665</name>
</gene>
<dbReference type="Proteomes" id="UP001058682">
    <property type="component" value="Chromosome"/>
</dbReference>
<keyword evidence="8 13" id="KW-0238">DNA-binding</keyword>
<dbReference type="PANTHER" id="PTHR30153">
    <property type="entry name" value="REPLICATIVE DNA HELICASE DNAB"/>
    <property type="match status" value="1"/>
</dbReference>
<evidence type="ECO:0000313" key="15">
    <source>
        <dbReference type="EMBL" id="UTY28534.1"/>
    </source>
</evidence>
<dbReference type="SMART" id="SM00382">
    <property type="entry name" value="AAA"/>
    <property type="match status" value="1"/>
</dbReference>
<reference evidence="16" key="1">
    <citation type="submission" date="2019-04" db="EMBL/GenBank/DDBJ databases">
        <title>Whole genome sequencing of oral phylogroup 2 treponemes.</title>
        <authorList>
            <person name="Chan Y."/>
            <person name="Zeng H.H."/>
            <person name="Yu X.L."/>
            <person name="Leung W.K."/>
            <person name="Watt R.M."/>
        </authorList>
    </citation>
    <scope>NUCLEOTIDE SEQUENCE</scope>
    <source>
        <strain evidence="16">OMZ 835</strain>
        <strain evidence="15">OMZ 847</strain>
    </source>
</reference>
<evidence type="ECO:0000313" key="17">
    <source>
        <dbReference type="Proteomes" id="UP001058682"/>
    </source>
</evidence>
<dbReference type="InterPro" id="IPR007692">
    <property type="entry name" value="DNA_helicase_DnaB"/>
</dbReference>
<dbReference type="GO" id="GO:0016787">
    <property type="term" value="F:hydrolase activity"/>
    <property type="evidence" value="ECO:0007669"/>
    <property type="project" value="UniProtKB-KW"/>
</dbReference>
<keyword evidence="6 13" id="KW-0347">Helicase</keyword>
<dbReference type="GO" id="GO:1990077">
    <property type="term" value="C:primosome complex"/>
    <property type="evidence" value="ECO:0007669"/>
    <property type="project" value="UniProtKB-UniRule"/>
</dbReference>
<evidence type="ECO:0000256" key="7">
    <source>
        <dbReference type="ARBA" id="ARBA00022840"/>
    </source>
</evidence>
<feature type="domain" description="SF4 helicase" evidence="14">
    <location>
        <begin position="181"/>
        <end position="446"/>
    </location>
</feature>
<dbReference type="InterPro" id="IPR003593">
    <property type="entry name" value="AAA+_ATPase"/>
</dbReference>
<dbReference type="Gene3D" id="1.10.860.10">
    <property type="entry name" value="DNAb Helicase, Chain A"/>
    <property type="match status" value="1"/>
</dbReference>
<keyword evidence="3 13" id="KW-0235">DNA replication</keyword>
<dbReference type="EC" id="5.6.2.3" evidence="12 13"/>
<evidence type="ECO:0000256" key="11">
    <source>
        <dbReference type="ARBA" id="ARBA00048954"/>
    </source>
</evidence>
<dbReference type="InterPro" id="IPR016136">
    <property type="entry name" value="DNA_helicase_N/primase_C"/>
</dbReference>
<evidence type="ECO:0000256" key="1">
    <source>
        <dbReference type="ARBA" id="ARBA00008428"/>
    </source>
</evidence>
<dbReference type="SUPFAM" id="SSF52540">
    <property type="entry name" value="P-loop containing nucleoside triphosphate hydrolases"/>
    <property type="match status" value="1"/>
</dbReference>
<keyword evidence="5 13" id="KW-0378">Hydrolase</keyword>
<evidence type="ECO:0000256" key="5">
    <source>
        <dbReference type="ARBA" id="ARBA00022801"/>
    </source>
</evidence>
<keyword evidence="4 13" id="KW-0547">Nucleotide-binding</keyword>
<name>A0AAE9MV93_9SPIR</name>
<keyword evidence="9" id="KW-0413">Isomerase</keyword>
<evidence type="ECO:0000256" key="4">
    <source>
        <dbReference type="ARBA" id="ARBA00022741"/>
    </source>
</evidence>
<keyword evidence="2 13" id="KW-0639">Primosome</keyword>
<dbReference type="Gene3D" id="3.40.50.300">
    <property type="entry name" value="P-loop containing nucleotide triphosphate hydrolases"/>
    <property type="match status" value="1"/>
</dbReference>
<dbReference type="Pfam" id="PF03796">
    <property type="entry name" value="DnaB_C"/>
    <property type="match status" value="1"/>
</dbReference>
<evidence type="ECO:0000256" key="6">
    <source>
        <dbReference type="ARBA" id="ARBA00022806"/>
    </source>
</evidence>
<dbReference type="FunFam" id="1.10.860.10:FF:000001">
    <property type="entry name" value="Replicative DNA helicase"/>
    <property type="match status" value="1"/>
</dbReference>
<dbReference type="PANTHER" id="PTHR30153:SF2">
    <property type="entry name" value="REPLICATIVE DNA HELICASE"/>
    <property type="match status" value="1"/>
</dbReference>
<dbReference type="RefSeq" id="WP_044979270.1">
    <property type="nucleotide sequence ID" value="NZ_CP009228.1"/>
</dbReference>
<evidence type="ECO:0000313" key="18">
    <source>
        <dbReference type="Proteomes" id="UP001059401"/>
    </source>
</evidence>
<protein>
    <recommendedName>
        <fullName evidence="12 13">Replicative DNA helicase</fullName>
        <ecNumber evidence="12 13">5.6.2.3</ecNumber>
    </recommendedName>
</protein>
<dbReference type="NCBIfam" id="TIGR00665">
    <property type="entry name" value="DnaB"/>
    <property type="match status" value="1"/>
</dbReference>
<dbReference type="Pfam" id="PF00772">
    <property type="entry name" value="DnaB"/>
    <property type="match status" value="1"/>
</dbReference>
<evidence type="ECO:0000256" key="13">
    <source>
        <dbReference type="RuleBase" id="RU362085"/>
    </source>
</evidence>
<dbReference type="CDD" id="cd00984">
    <property type="entry name" value="DnaB_C"/>
    <property type="match status" value="1"/>
</dbReference>
<dbReference type="GO" id="GO:0006269">
    <property type="term" value="P:DNA replication, synthesis of primer"/>
    <property type="evidence" value="ECO:0007669"/>
    <property type="project" value="UniProtKB-UniRule"/>
</dbReference>
<sequence>MDSVKNLKNKIPPNNIEAEKAVLGAILIDPDVFTFVRPILDAGAFYSPQHQKIYNAIAELDTRSQKADILILTDYLRSTNELDSVGGAGYIASLTDEVPSSANFEFYAKMVLEAAIRRNLLKVSNKISADVFDDSISSRTVLEEAQKSIFDLTEAGNSATFKSLAEVIMPTLEVLEKMHERKGEYTGVPSGFANLDNMTYGFQNSEFIIIGARPSVGKTALAMTMAAHIAIDEKIPTAFFSLEMSDMQLVQRLIASRSKINSNRIRSANLTARDFTKVSETCGALYEAPFYLVDMPNMKLLDLRAIARQLCSPPYNVRIIFIDYITLITGENASIQQRHEQIAEISRSLKSLARELNIPVVALSQLTRDAEGKKPGLADIRESGSLEQDADVVMFLHRERVETSEDEAKPIPTELILAKQRNGPIGTVSLLFLPQYTTFVTEAKEK</sequence>
<dbReference type="Proteomes" id="UP001059401">
    <property type="component" value="Chromosome"/>
</dbReference>
<accession>A0AAE9MV93</accession>
<dbReference type="GO" id="GO:0005829">
    <property type="term" value="C:cytosol"/>
    <property type="evidence" value="ECO:0007669"/>
    <property type="project" value="TreeGrafter"/>
</dbReference>
<dbReference type="InterPro" id="IPR007693">
    <property type="entry name" value="DNA_helicase_DnaB-like_N"/>
</dbReference>
<dbReference type="EMBL" id="CP038804">
    <property type="protein sequence ID" value="UTY33402.1"/>
    <property type="molecule type" value="Genomic_DNA"/>
</dbReference>
<evidence type="ECO:0000256" key="9">
    <source>
        <dbReference type="ARBA" id="ARBA00023235"/>
    </source>
</evidence>
<dbReference type="InterPro" id="IPR007694">
    <property type="entry name" value="DNA_helicase_DnaB-like_C"/>
</dbReference>
<dbReference type="AlphaFoldDB" id="A0AAE9MV93"/>
<evidence type="ECO:0000256" key="10">
    <source>
        <dbReference type="ARBA" id="ARBA00044932"/>
    </source>
</evidence>
<keyword evidence="7 13" id="KW-0067">ATP-binding</keyword>
<dbReference type="GO" id="GO:0043139">
    <property type="term" value="F:5'-3' DNA helicase activity"/>
    <property type="evidence" value="ECO:0007669"/>
    <property type="project" value="UniProtKB-EC"/>
</dbReference>
<dbReference type="InterPro" id="IPR027417">
    <property type="entry name" value="P-loop_NTPase"/>
</dbReference>
<organism evidence="16 17">
    <name type="scientific">Treponema putidum</name>
    <dbReference type="NCBI Taxonomy" id="221027"/>
    <lineage>
        <taxon>Bacteria</taxon>
        <taxon>Pseudomonadati</taxon>
        <taxon>Spirochaetota</taxon>
        <taxon>Spirochaetia</taxon>
        <taxon>Spirochaetales</taxon>
        <taxon>Treponemataceae</taxon>
        <taxon>Treponema</taxon>
    </lineage>
</organism>
<dbReference type="GO" id="GO:0005524">
    <property type="term" value="F:ATP binding"/>
    <property type="evidence" value="ECO:0007669"/>
    <property type="project" value="UniProtKB-UniRule"/>
</dbReference>
<evidence type="ECO:0000256" key="8">
    <source>
        <dbReference type="ARBA" id="ARBA00023125"/>
    </source>
</evidence>
<dbReference type="EMBL" id="CP038802">
    <property type="protein sequence ID" value="UTY28534.1"/>
    <property type="molecule type" value="Genomic_DNA"/>
</dbReference>
<comment type="function">
    <text evidence="10 13">The main replicative DNA helicase, it participates in initiation and elongation during chromosome replication. Travels ahead of the DNA replisome, separating dsDNA into templates for DNA synthesis. A processive ATP-dependent 5'-3' DNA helicase it has DNA-dependent ATPase activity.</text>
</comment>
<evidence type="ECO:0000256" key="3">
    <source>
        <dbReference type="ARBA" id="ARBA00022705"/>
    </source>
</evidence>
<comment type="catalytic activity">
    <reaction evidence="11 13">
        <text>ATP + H2O = ADP + phosphate + H(+)</text>
        <dbReference type="Rhea" id="RHEA:13065"/>
        <dbReference type="ChEBI" id="CHEBI:15377"/>
        <dbReference type="ChEBI" id="CHEBI:15378"/>
        <dbReference type="ChEBI" id="CHEBI:30616"/>
        <dbReference type="ChEBI" id="CHEBI:43474"/>
        <dbReference type="ChEBI" id="CHEBI:456216"/>
        <dbReference type="EC" id="5.6.2.3"/>
    </reaction>
</comment>
<dbReference type="SUPFAM" id="SSF48024">
    <property type="entry name" value="N-terminal domain of DnaB helicase"/>
    <property type="match status" value="1"/>
</dbReference>
<dbReference type="GO" id="GO:0003677">
    <property type="term" value="F:DNA binding"/>
    <property type="evidence" value="ECO:0007669"/>
    <property type="project" value="UniProtKB-UniRule"/>
</dbReference>
<evidence type="ECO:0000256" key="12">
    <source>
        <dbReference type="NCBIfam" id="TIGR00665"/>
    </source>
</evidence>
<dbReference type="PROSITE" id="PS51199">
    <property type="entry name" value="SF4_HELICASE"/>
    <property type="match status" value="1"/>
</dbReference>
<dbReference type="KEGG" id="tpk:JO40_10875"/>
<evidence type="ECO:0000256" key="2">
    <source>
        <dbReference type="ARBA" id="ARBA00022515"/>
    </source>
</evidence>
<proteinExistence type="inferred from homology"/>
<keyword evidence="18" id="KW-1185">Reference proteome</keyword>
<comment type="similarity">
    <text evidence="1 13">Belongs to the helicase family. DnaB subfamily.</text>
</comment>
<evidence type="ECO:0000259" key="14">
    <source>
        <dbReference type="PROSITE" id="PS51199"/>
    </source>
</evidence>
<evidence type="ECO:0000313" key="16">
    <source>
        <dbReference type="EMBL" id="UTY33402.1"/>
    </source>
</evidence>